<protein>
    <submittedName>
        <fullName evidence="1">Uncharacterized protein</fullName>
    </submittedName>
</protein>
<evidence type="ECO:0000313" key="1">
    <source>
        <dbReference type="EMBL" id="UPK94066.1"/>
    </source>
</evidence>
<dbReference type="Proteomes" id="UP000830768">
    <property type="component" value="Chromosome 4"/>
</dbReference>
<accession>A0ACD3YYU1</accession>
<sequence>MMPPSTNAKSVRELQSPVNSANGLCGHSSVHNCYNLAQPNSTLCQMCAQGQCS</sequence>
<reference evidence="1" key="1">
    <citation type="submission" date="2021-11" db="EMBL/GenBank/DDBJ databases">
        <title>Fusarium solani-melongenae Genome sequencing and assembly.</title>
        <authorList>
            <person name="Xie S."/>
            <person name="Huang L."/>
            <person name="Zhang X."/>
        </authorList>
    </citation>
    <scope>NUCLEOTIDE SEQUENCE</scope>
    <source>
        <strain evidence="1">CRI 24-3</strain>
    </source>
</reference>
<evidence type="ECO:0000313" key="2">
    <source>
        <dbReference type="Proteomes" id="UP000830768"/>
    </source>
</evidence>
<keyword evidence="2" id="KW-1185">Reference proteome</keyword>
<name>A0ACD3YYU1_FUSSC</name>
<gene>
    <name evidence="1" type="ORF">LCI18_005001</name>
</gene>
<dbReference type="EMBL" id="CP090033">
    <property type="protein sequence ID" value="UPK94066.1"/>
    <property type="molecule type" value="Genomic_DNA"/>
</dbReference>
<proteinExistence type="predicted"/>
<organism evidence="1 2">
    <name type="scientific">Fusarium solani subsp. cucurbitae</name>
    <name type="common">Neocosmosporum cucurbitae</name>
    <dbReference type="NCBI Taxonomy" id="2747967"/>
    <lineage>
        <taxon>Eukaryota</taxon>
        <taxon>Fungi</taxon>
        <taxon>Dikarya</taxon>
        <taxon>Ascomycota</taxon>
        <taxon>Pezizomycotina</taxon>
        <taxon>Sordariomycetes</taxon>
        <taxon>Hypocreomycetidae</taxon>
        <taxon>Hypocreales</taxon>
        <taxon>Nectriaceae</taxon>
        <taxon>Fusarium</taxon>
        <taxon>Fusarium solani species complex</taxon>
    </lineage>
</organism>